<dbReference type="InterPro" id="IPR024729">
    <property type="entry name" value="USP7_ICP0-binding_dom"/>
</dbReference>
<evidence type="ECO:0000313" key="12">
    <source>
        <dbReference type="Proteomes" id="UP000724874"/>
    </source>
</evidence>
<evidence type="ECO:0000256" key="5">
    <source>
        <dbReference type="ARBA" id="ARBA00022786"/>
    </source>
</evidence>
<dbReference type="Gene3D" id="2.60.210.10">
    <property type="entry name" value="Apoptosis, Tumor Necrosis Factor Receptor Associated Protein 2, Chain A"/>
    <property type="match status" value="1"/>
</dbReference>
<dbReference type="InterPro" id="IPR050164">
    <property type="entry name" value="Peptidase_C19"/>
</dbReference>
<keyword evidence="6" id="KW-0378">Hydrolase</keyword>
<dbReference type="Proteomes" id="UP000724874">
    <property type="component" value="Unassembled WGS sequence"/>
</dbReference>
<gene>
    <name evidence="11" type="ORF">CPB84DRAFT_1744500</name>
</gene>
<evidence type="ECO:0000256" key="4">
    <source>
        <dbReference type="ARBA" id="ARBA00022670"/>
    </source>
</evidence>
<dbReference type="EMBL" id="JADNYJ010000013">
    <property type="protein sequence ID" value="KAF8907950.1"/>
    <property type="molecule type" value="Genomic_DNA"/>
</dbReference>
<protein>
    <recommendedName>
        <fullName evidence="3">ubiquitinyl hydrolase 1</fullName>
        <ecNumber evidence="3">3.4.19.12</ecNumber>
    </recommendedName>
</protein>
<organism evidence="11 12">
    <name type="scientific">Gymnopilus junonius</name>
    <name type="common">Spectacular rustgill mushroom</name>
    <name type="synonym">Gymnopilus spectabilis subsp. junonius</name>
    <dbReference type="NCBI Taxonomy" id="109634"/>
    <lineage>
        <taxon>Eukaryota</taxon>
        <taxon>Fungi</taxon>
        <taxon>Dikarya</taxon>
        <taxon>Basidiomycota</taxon>
        <taxon>Agaricomycotina</taxon>
        <taxon>Agaricomycetes</taxon>
        <taxon>Agaricomycetidae</taxon>
        <taxon>Agaricales</taxon>
        <taxon>Agaricineae</taxon>
        <taxon>Hymenogastraceae</taxon>
        <taxon>Gymnopilus</taxon>
    </lineage>
</organism>
<dbReference type="Pfam" id="PF14533">
    <property type="entry name" value="USP7_C2"/>
    <property type="match status" value="1"/>
</dbReference>
<feature type="domain" description="Ubiquitin carboxyl-terminal hydrolase 7 ICP0-binding" evidence="9">
    <location>
        <begin position="478"/>
        <end position="720"/>
    </location>
</feature>
<dbReference type="AlphaFoldDB" id="A0A9P5NSX9"/>
<dbReference type="InterPro" id="IPR029346">
    <property type="entry name" value="USP_C"/>
</dbReference>
<dbReference type="GO" id="GO:0031647">
    <property type="term" value="P:regulation of protein stability"/>
    <property type="evidence" value="ECO:0007669"/>
    <property type="project" value="TreeGrafter"/>
</dbReference>
<dbReference type="SUPFAM" id="SSF54001">
    <property type="entry name" value="Cysteine proteinases"/>
    <property type="match status" value="1"/>
</dbReference>
<feature type="domain" description="Peptidase C19 ubiquitin carboxyl-terminal hydrolase" evidence="8">
    <location>
        <begin position="158"/>
        <end position="225"/>
    </location>
</feature>
<evidence type="ECO:0000256" key="6">
    <source>
        <dbReference type="ARBA" id="ARBA00022801"/>
    </source>
</evidence>
<dbReference type="InterPro" id="IPR008974">
    <property type="entry name" value="TRAF-like"/>
</dbReference>
<dbReference type="EC" id="3.4.19.12" evidence="3"/>
<dbReference type="GO" id="GO:0004843">
    <property type="term" value="F:cysteine-type deubiquitinase activity"/>
    <property type="evidence" value="ECO:0007669"/>
    <property type="project" value="UniProtKB-EC"/>
</dbReference>
<dbReference type="InterPro" id="IPR001394">
    <property type="entry name" value="Peptidase_C19_UCH"/>
</dbReference>
<dbReference type="PANTHER" id="PTHR24006:SF644">
    <property type="entry name" value="UBIQUITIN CARBOXYL-TERMINAL HYDROLASE 7"/>
    <property type="match status" value="1"/>
</dbReference>
<reference evidence="11" key="1">
    <citation type="submission" date="2020-11" db="EMBL/GenBank/DDBJ databases">
        <authorList>
            <consortium name="DOE Joint Genome Institute"/>
            <person name="Ahrendt S."/>
            <person name="Riley R."/>
            <person name="Andreopoulos W."/>
            <person name="LaButti K."/>
            <person name="Pangilinan J."/>
            <person name="Ruiz-duenas F.J."/>
            <person name="Barrasa J.M."/>
            <person name="Sanchez-Garcia M."/>
            <person name="Camarero S."/>
            <person name="Miyauchi S."/>
            <person name="Serrano A."/>
            <person name="Linde D."/>
            <person name="Babiker R."/>
            <person name="Drula E."/>
            <person name="Ayuso-Fernandez I."/>
            <person name="Pacheco R."/>
            <person name="Padilla G."/>
            <person name="Ferreira P."/>
            <person name="Barriuso J."/>
            <person name="Kellner H."/>
            <person name="Castanera R."/>
            <person name="Alfaro M."/>
            <person name="Ramirez L."/>
            <person name="Pisabarro A.G."/>
            <person name="Kuo A."/>
            <person name="Tritt A."/>
            <person name="Lipzen A."/>
            <person name="He G."/>
            <person name="Yan M."/>
            <person name="Ng V."/>
            <person name="Cullen D."/>
            <person name="Martin F."/>
            <person name="Rosso M.-N."/>
            <person name="Henrissat B."/>
            <person name="Hibbett D."/>
            <person name="Martinez A.T."/>
            <person name="Grigoriev I.V."/>
        </authorList>
    </citation>
    <scope>NUCLEOTIDE SEQUENCE</scope>
    <source>
        <strain evidence="11">AH 44721</strain>
    </source>
</reference>
<accession>A0A9P5NSX9</accession>
<evidence type="ECO:0000256" key="3">
    <source>
        <dbReference type="ARBA" id="ARBA00012759"/>
    </source>
</evidence>
<comment type="caution">
    <text evidence="11">The sequence shown here is derived from an EMBL/GenBank/DDBJ whole genome shotgun (WGS) entry which is preliminary data.</text>
</comment>
<dbReference type="SUPFAM" id="SSF49599">
    <property type="entry name" value="TRAF domain-like"/>
    <property type="match status" value="1"/>
</dbReference>
<feature type="domain" description="Ubiquitin carboxyl-terminal hydrolase C-terminal" evidence="10">
    <location>
        <begin position="730"/>
        <end position="915"/>
    </location>
</feature>
<dbReference type="Pfam" id="PF00443">
    <property type="entry name" value="UCH"/>
    <property type="match status" value="1"/>
</dbReference>
<dbReference type="GO" id="GO:0006508">
    <property type="term" value="P:proteolysis"/>
    <property type="evidence" value="ECO:0007669"/>
    <property type="project" value="UniProtKB-KW"/>
</dbReference>
<keyword evidence="12" id="KW-1185">Reference proteome</keyword>
<dbReference type="Gene3D" id="3.10.20.90">
    <property type="entry name" value="Phosphatidylinositol 3-kinase Catalytic Subunit, Chain A, domain 1"/>
    <property type="match status" value="2"/>
</dbReference>
<evidence type="ECO:0000259" key="9">
    <source>
        <dbReference type="Pfam" id="PF12436"/>
    </source>
</evidence>
<name>A0A9P5NSX9_GYMJU</name>
<dbReference type="Pfam" id="PF12436">
    <property type="entry name" value="USP7_ICP0_bdg"/>
    <property type="match status" value="1"/>
</dbReference>
<keyword evidence="5" id="KW-0833">Ubl conjugation pathway</keyword>
<dbReference type="OrthoDB" id="289038at2759"/>
<comment type="similarity">
    <text evidence="2">Belongs to the peptidase C19 family.</text>
</comment>
<dbReference type="PANTHER" id="PTHR24006">
    <property type="entry name" value="UBIQUITIN CARBOXYL-TERMINAL HYDROLASE"/>
    <property type="match status" value="1"/>
</dbReference>
<dbReference type="Gene3D" id="3.90.70.10">
    <property type="entry name" value="Cysteine proteinases"/>
    <property type="match status" value="2"/>
</dbReference>
<keyword evidence="7" id="KW-0788">Thiol protease</keyword>
<comment type="catalytic activity">
    <reaction evidence="1">
        <text>Thiol-dependent hydrolysis of ester, thioester, amide, peptide and isopeptide bonds formed by the C-terminal Gly of ubiquitin (a 76-residue protein attached to proteins as an intracellular targeting signal).</text>
        <dbReference type="EC" id="3.4.19.12"/>
    </reaction>
</comment>
<evidence type="ECO:0000259" key="10">
    <source>
        <dbReference type="Pfam" id="PF14533"/>
    </source>
</evidence>
<keyword evidence="4 11" id="KW-0645">Protease</keyword>
<dbReference type="GO" id="GO:0016579">
    <property type="term" value="P:protein deubiquitination"/>
    <property type="evidence" value="ECO:0007669"/>
    <property type="project" value="InterPro"/>
</dbReference>
<sequence>MTNGSNTPQDTPNAMMMMDGSDGADITVHATEILTPQDYEAFAAKHLPDFGYAIKDFKTFTWNIRNWKKEEEMKSPTFECANRKWHLKHRYAGDETDWGFKRFFSLQALGSPTEGQKRPVIENNSMDITVYMRVLDDPTGVLWHTFNGFDFRKETGFVGLKNQGVTSYLNTVIQVMFHNHALRKAVYQIPTENDNPSKSIALALQRLFYHLETSTEAGTQSEGAIDAIFSAEMKSYFHTQGMRNLAESFEHYTTKEKIADYGVENSGLHDAEKGLEFHSFAPYLVLQLMRPGSISTSFYLLPRQKVPLGYRLHAVMAHFGSVNKGRYVAFITPDKGPPAQKRQVFEDNYGGTLRSASSQNEISRAAVLVYVRESADEVLRLLLDESIPPPLKKIIDDQSFFEDQKRKNKEKKEKNTHLDIKVVTKRTFERHEGFDLANFSKVQWPVSELSTFRVPKEEDYATFKRRIADYFNYNEKEIRFWVIVNRVNKTIRLYNRIQDDTTAGAESIRKENATPSGELRLYLEILNKPSKPDPPQSMLIFLKHFDQSKQTLLGVGSIYINRKHKVSTLIPVINQLMRWKPETLLNLYEEVRPDLIEKLKPNFTYAQGELDTGDIICFERALSQTETGDLKSKGLHTEASSFYYALLQRVVCTFVDSSNKSFKFDLTLSKKDSYEVMSNKVGKHLRHDPMKFLFTVAHGVAGRPHVTLKRKTNQTLVEMLAVKEYSKPIVYYEKLDISILELELNRSLDVIWMASNNRRTSMHTFVLKKILAVKELKTRLSAVVGRPHVEPEKIRIFQISEDGRAQKEFESPNMIYSIPESGHIYAETMPISSGHLSPLHGDRLLDVFHFSQEFNRIHGVPFKFVVKRGEKFSDTKKRLQARIGLSDSAISKYRFALSIADFKQPLYLTDGTFSIDS</sequence>
<evidence type="ECO:0000256" key="2">
    <source>
        <dbReference type="ARBA" id="ARBA00009085"/>
    </source>
</evidence>
<evidence type="ECO:0000259" key="8">
    <source>
        <dbReference type="Pfam" id="PF00443"/>
    </source>
</evidence>
<evidence type="ECO:0000313" key="11">
    <source>
        <dbReference type="EMBL" id="KAF8907950.1"/>
    </source>
</evidence>
<dbReference type="InterPro" id="IPR038765">
    <property type="entry name" value="Papain-like_cys_pep_sf"/>
</dbReference>
<proteinExistence type="inferred from homology"/>
<dbReference type="GO" id="GO:0005829">
    <property type="term" value="C:cytosol"/>
    <property type="evidence" value="ECO:0007669"/>
    <property type="project" value="TreeGrafter"/>
</dbReference>
<evidence type="ECO:0000256" key="7">
    <source>
        <dbReference type="ARBA" id="ARBA00022807"/>
    </source>
</evidence>
<evidence type="ECO:0000256" key="1">
    <source>
        <dbReference type="ARBA" id="ARBA00000707"/>
    </source>
</evidence>
<dbReference type="GO" id="GO:0005634">
    <property type="term" value="C:nucleus"/>
    <property type="evidence" value="ECO:0007669"/>
    <property type="project" value="TreeGrafter"/>
</dbReference>